<dbReference type="Gene3D" id="1.10.630.10">
    <property type="entry name" value="Cytochrome P450"/>
    <property type="match status" value="1"/>
</dbReference>
<dbReference type="STRING" id="5762.D2VLU9"/>
<evidence type="ECO:0000256" key="7">
    <source>
        <dbReference type="PIRSR" id="PIRSR602401-1"/>
    </source>
</evidence>
<evidence type="ECO:0000256" key="9">
    <source>
        <dbReference type="SAM" id="Phobius"/>
    </source>
</evidence>
<keyword evidence="5 7" id="KW-0408">Iron</keyword>
<organism evidence="11">
    <name type="scientific">Naegleria gruberi</name>
    <name type="common">Amoeba</name>
    <dbReference type="NCBI Taxonomy" id="5762"/>
    <lineage>
        <taxon>Eukaryota</taxon>
        <taxon>Discoba</taxon>
        <taxon>Heterolobosea</taxon>
        <taxon>Tetramitia</taxon>
        <taxon>Eutetramitia</taxon>
        <taxon>Vahlkampfiidae</taxon>
        <taxon>Naegleria</taxon>
    </lineage>
</organism>
<dbReference type="KEGG" id="ngr:NAEGRDRAFT_69907"/>
<dbReference type="InterPro" id="IPR050196">
    <property type="entry name" value="Cytochrome_P450_Monoox"/>
</dbReference>
<keyword evidence="9" id="KW-0472">Membrane</keyword>
<comment type="similarity">
    <text evidence="1 8">Belongs to the cytochrome P450 family.</text>
</comment>
<evidence type="ECO:0000256" key="1">
    <source>
        <dbReference type="ARBA" id="ARBA00010617"/>
    </source>
</evidence>
<protein>
    <submittedName>
        <fullName evidence="10">Predicted protein</fullName>
    </submittedName>
</protein>
<dbReference type="GO" id="GO:0005506">
    <property type="term" value="F:iron ion binding"/>
    <property type="evidence" value="ECO:0007669"/>
    <property type="project" value="InterPro"/>
</dbReference>
<feature type="transmembrane region" description="Helical" evidence="9">
    <location>
        <begin position="80"/>
        <end position="99"/>
    </location>
</feature>
<dbReference type="PRINTS" id="PR00385">
    <property type="entry name" value="P450"/>
</dbReference>
<comment type="cofactor">
    <cofactor evidence="7">
        <name>heme</name>
        <dbReference type="ChEBI" id="CHEBI:30413"/>
    </cofactor>
</comment>
<gene>
    <name evidence="10" type="ORF">NAEGRDRAFT_69907</name>
</gene>
<feature type="transmembrane region" description="Helical" evidence="9">
    <location>
        <begin position="48"/>
        <end position="68"/>
    </location>
</feature>
<keyword evidence="9" id="KW-1133">Transmembrane helix</keyword>
<accession>D2VLU9</accession>
<dbReference type="GO" id="GO:0020037">
    <property type="term" value="F:heme binding"/>
    <property type="evidence" value="ECO:0007669"/>
    <property type="project" value="InterPro"/>
</dbReference>
<dbReference type="InParanoid" id="D2VLU9"/>
<dbReference type="PANTHER" id="PTHR24291">
    <property type="entry name" value="CYTOCHROME P450 FAMILY 4"/>
    <property type="match status" value="1"/>
</dbReference>
<dbReference type="PANTHER" id="PTHR24291:SF50">
    <property type="entry name" value="BIFUNCTIONAL ALBAFLAVENONE MONOOXYGENASE_TERPENE SYNTHASE"/>
    <property type="match status" value="1"/>
</dbReference>
<keyword evidence="3 7" id="KW-0479">Metal-binding</keyword>
<evidence type="ECO:0000256" key="2">
    <source>
        <dbReference type="ARBA" id="ARBA00022617"/>
    </source>
</evidence>
<proteinExistence type="inferred from homology"/>
<dbReference type="VEuPathDB" id="AmoebaDB:NAEGRDRAFT_69907"/>
<evidence type="ECO:0000313" key="11">
    <source>
        <dbReference type="Proteomes" id="UP000006671"/>
    </source>
</evidence>
<dbReference type="PROSITE" id="PS00086">
    <property type="entry name" value="CYTOCHROME_P450"/>
    <property type="match status" value="1"/>
</dbReference>
<dbReference type="RefSeq" id="XP_002674863.1">
    <property type="nucleotide sequence ID" value="XM_002674817.1"/>
</dbReference>
<evidence type="ECO:0000256" key="6">
    <source>
        <dbReference type="ARBA" id="ARBA00023033"/>
    </source>
</evidence>
<evidence type="ECO:0000256" key="3">
    <source>
        <dbReference type="ARBA" id="ARBA00022723"/>
    </source>
</evidence>
<dbReference type="InterPro" id="IPR017972">
    <property type="entry name" value="Cyt_P450_CS"/>
</dbReference>
<dbReference type="FunCoup" id="D2VLU9">
    <property type="interactions" value="299"/>
</dbReference>
<keyword evidence="2 7" id="KW-0349">Heme</keyword>
<dbReference type="eggNOG" id="KOG0157">
    <property type="taxonomic scope" value="Eukaryota"/>
</dbReference>
<feature type="binding site" description="axial binding residue" evidence="7">
    <location>
        <position position="484"/>
    </location>
    <ligand>
        <name>heme</name>
        <dbReference type="ChEBI" id="CHEBI:30413"/>
    </ligand>
    <ligandPart>
        <name>Fe</name>
        <dbReference type="ChEBI" id="CHEBI:18248"/>
    </ligandPart>
</feature>
<name>D2VLU9_NAEGR</name>
<keyword evidence="11" id="KW-1185">Reference proteome</keyword>
<reference evidence="10 11" key="1">
    <citation type="journal article" date="2010" name="Cell">
        <title>The genome of Naegleria gruberi illuminates early eukaryotic versatility.</title>
        <authorList>
            <person name="Fritz-Laylin L.K."/>
            <person name="Prochnik S.E."/>
            <person name="Ginger M.L."/>
            <person name="Dacks J.B."/>
            <person name="Carpenter M.L."/>
            <person name="Field M.C."/>
            <person name="Kuo A."/>
            <person name="Paredez A."/>
            <person name="Chapman J."/>
            <person name="Pham J."/>
            <person name="Shu S."/>
            <person name="Neupane R."/>
            <person name="Cipriano M."/>
            <person name="Mancuso J."/>
            <person name="Tu H."/>
            <person name="Salamov A."/>
            <person name="Lindquist E."/>
            <person name="Shapiro H."/>
            <person name="Lucas S."/>
            <person name="Grigoriev I.V."/>
            <person name="Cande W.Z."/>
            <person name="Fulton C."/>
            <person name="Rokhsar D.S."/>
            <person name="Dawson S.C."/>
        </authorList>
    </citation>
    <scope>NUCLEOTIDE SEQUENCE [LARGE SCALE GENOMIC DNA]</scope>
    <source>
        <strain evidence="10 11">NEG-M</strain>
    </source>
</reference>
<dbReference type="Pfam" id="PF00067">
    <property type="entry name" value="p450"/>
    <property type="match status" value="1"/>
</dbReference>
<dbReference type="InterPro" id="IPR001128">
    <property type="entry name" value="Cyt_P450"/>
</dbReference>
<dbReference type="GO" id="GO:0004497">
    <property type="term" value="F:monooxygenase activity"/>
    <property type="evidence" value="ECO:0007669"/>
    <property type="project" value="UniProtKB-KW"/>
</dbReference>
<dbReference type="AlphaFoldDB" id="D2VLU9"/>
<dbReference type="PRINTS" id="PR00463">
    <property type="entry name" value="EP450I"/>
</dbReference>
<dbReference type="InterPro" id="IPR036396">
    <property type="entry name" value="Cyt_P450_sf"/>
</dbReference>
<dbReference type="GO" id="GO:0016705">
    <property type="term" value="F:oxidoreductase activity, acting on paired donors, with incorporation or reduction of molecular oxygen"/>
    <property type="evidence" value="ECO:0007669"/>
    <property type="project" value="InterPro"/>
</dbReference>
<dbReference type="SUPFAM" id="SSF48264">
    <property type="entry name" value="Cytochrome P450"/>
    <property type="match status" value="1"/>
</dbReference>
<keyword evidence="6 8" id="KW-0503">Monooxygenase</keyword>
<keyword evidence="4 8" id="KW-0560">Oxidoreductase</keyword>
<sequence>MTSESSSLSTTILEQVDMLKDWIDHHLKLIISEENKEEFLSLVREKKWLLIATPPLLMFLSSMIKLYGNYRKVKQIPGGLALFFSPFKIPFLAPVFYMGNWNGMIEYANEKGDGEGNVRVSFVGFNYFLVTRERALMKEILLNKQAFLDKPSIVYDMFNVFGENIVSALTIDSWKRHHRVCNAAFSVENLKYMCGQASKVTDLLTDLWEERLKNGNGEFMFDCDDFSMVTLEVLGLAGFNMSFGVFDKNDESGGKFKDAVEKIFTVGMLMRRFLGGTPILYPLAQRIFGVSHALEIINKKLDAAIEDRRKEMEENIDTFSKSDILSLLVKANSKENLLTDQELKSNTLIFVLAGEEWVIYELAKNPQYQEKAREEIERVLSERIPSYDDYDNLDLLNCIFLETLRLHPAAAGILKQANKTITIGKYTIPKDTIVDCSIVGVQTSESVWPEASVFKPERWLDREFRSKAQHDYSFLSFSTGLRKCIGFNFSKMEACMILARVLKKYKFELLNNEAQGDIVVGSKGVTTRPENLKVKVTKL</sequence>
<evidence type="ECO:0000313" key="10">
    <source>
        <dbReference type="EMBL" id="EFC42119.1"/>
    </source>
</evidence>
<dbReference type="InterPro" id="IPR002401">
    <property type="entry name" value="Cyt_P450_E_grp-I"/>
</dbReference>
<dbReference type="EMBL" id="GG738881">
    <property type="protein sequence ID" value="EFC42119.1"/>
    <property type="molecule type" value="Genomic_DNA"/>
</dbReference>
<evidence type="ECO:0000256" key="5">
    <source>
        <dbReference type="ARBA" id="ARBA00023004"/>
    </source>
</evidence>
<evidence type="ECO:0000256" key="4">
    <source>
        <dbReference type="ARBA" id="ARBA00023002"/>
    </source>
</evidence>
<dbReference type="Proteomes" id="UP000006671">
    <property type="component" value="Unassembled WGS sequence"/>
</dbReference>
<dbReference type="OrthoDB" id="1470350at2759"/>
<keyword evidence="9" id="KW-0812">Transmembrane</keyword>
<dbReference type="GeneID" id="8851694"/>
<evidence type="ECO:0000256" key="8">
    <source>
        <dbReference type="RuleBase" id="RU000461"/>
    </source>
</evidence>